<sequence length="344" mass="36253">MSFSSTLLHARKSRANSEISELLTARRMDITVWMSSPNDVVPAVAEAGSDTGGSRRTASPDGPGAALGGSVGFGLPHGLETGREAAAGGGLSDIPYSWPYAAGDNSRRRVSLLTHEYAGTLWSNVGPNISRSAGPHDSWRPRGRTTGSGGTALDLLSVRGLYRIPERPHTMFRLLNIFLASSVLGRTARTSHNGEPSLWQSLCTECTGKPWPQRSAWISSTGKSVGMPRITAFSLRLLEGVRVKLDFEVHEIFIETAESLNVWAVNFNAVVGGADGLLVYPQTGAVCGYLRKLAPLRKKMGGGSLGLGGAVGLAPVLGAVLAVTACVEAETGFRVNSTEAVLVV</sequence>
<dbReference type="EMBL" id="BGZK01001820">
    <property type="protein sequence ID" value="GBP86832.1"/>
    <property type="molecule type" value="Genomic_DNA"/>
</dbReference>
<reference evidence="2 3" key="1">
    <citation type="journal article" date="2019" name="Commun. Biol.">
        <title>The bagworm genome reveals a unique fibroin gene that provides high tensile strength.</title>
        <authorList>
            <person name="Kono N."/>
            <person name="Nakamura H."/>
            <person name="Ohtoshi R."/>
            <person name="Tomita M."/>
            <person name="Numata K."/>
            <person name="Arakawa K."/>
        </authorList>
    </citation>
    <scope>NUCLEOTIDE SEQUENCE [LARGE SCALE GENOMIC DNA]</scope>
</reference>
<dbReference type="AlphaFoldDB" id="A0A4C1ZHE8"/>
<evidence type="ECO:0000313" key="2">
    <source>
        <dbReference type="EMBL" id="GBP86832.1"/>
    </source>
</evidence>
<organism evidence="2 3">
    <name type="scientific">Eumeta variegata</name>
    <name type="common">Bagworm moth</name>
    <name type="synonym">Eumeta japonica</name>
    <dbReference type="NCBI Taxonomy" id="151549"/>
    <lineage>
        <taxon>Eukaryota</taxon>
        <taxon>Metazoa</taxon>
        <taxon>Ecdysozoa</taxon>
        <taxon>Arthropoda</taxon>
        <taxon>Hexapoda</taxon>
        <taxon>Insecta</taxon>
        <taxon>Pterygota</taxon>
        <taxon>Neoptera</taxon>
        <taxon>Endopterygota</taxon>
        <taxon>Lepidoptera</taxon>
        <taxon>Glossata</taxon>
        <taxon>Ditrysia</taxon>
        <taxon>Tineoidea</taxon>
        <taxon>Psychidae</taxon>
        <taxon>Oiketicinae</taxon>
        <taxon>Eumeta</taxon>
    </lineage>
</organism>
<comment type="caution">
    <text evidence="2">The sequence shown here is derived from an EMBL/GenBank/DDBJ whole genome shotgun (WGS) entry which is preliminary data.</text>
</comment>
<name>A0A4C1ZHE8_EUMVA</name>
<proteinExistence type="predicted"/>
<protein>
    <submittedName>
        <fullName evidence="2">Uncharacterized protein</fullName>
    </submittedName>
</protein>
<feature type="region of interest" description="Disordered" evidence="1">
    <location>
        <begin position="43"/>
        <end position="69"/>
    </location>
</feature>
<evidence type="ECO:0000256" key="1">
    <source>
        <dbReference type="SAM" id="MobiDB-lite"/>
    </source>
</evidence>
<gene>
    <name evidence="2" type="ORF">EVAR_86706_1</name>
</gene>
<keyword evidence="3" id="KW-1185">Reference proteome</keyword>
<evidence type="ECO:0000313" key="3">
    <source>
        <dbReference type="Proteomes" id="UP000299102"/>
    </source>
</evidence>
<accession>A0A4C1ZHE8</accession>
<dbReference type="Proteomes" id="UP000299102">
    <property type="component" value="Unassembled WGS sequence"/>
</dbReference>